<dbReference type="Proteomes" id="UP001519291">
    <property type="component" value="Unassembled WGS sequence"/>
</dbReference>
<dbReference type="PROSITE" id="PS51318">
    <property type="entry name" value="TAT"/>
    <property type="match status" value="1"/>
</dbReference>
<keyword evidence="4" id="KW-1185">Reference proteome</keyword>
<proteinExistence type="predicted"/>
<protein>
    <submittedName>
        <fullName evidence="3">Curli biogenesis system outer membrane secretion channel CsgG</fullName>
    </submittedName>
</protein>
<comment type="caution">
    <text evidence="3">The sequence shown here is derived from an EMBL/GenBank/DDBJ whole genome shotgun (WGS) entry which is preliminary data.</text>
</comment>
<evidence type="ECO:0000313" key="3">
    <source>
        <dbReference type="EMBL" id="MBP2401356.1"/>
    </source>
</evidence>
<keyword evidence="2" id="KW-0732">Signal</keyword>
<evidence type="ECO:0000256" key="2">
    <source>
        <dbReference type="SAM" id="SignalP"/>
    </source>
</evidence>
<organism evidence="3 4">
    <name type="scientific">Streptomyces syringium</name>
    <dbReference type="NCBI Taxonomy" id="76729"/>
    <lineage>
        <taxon>Bacteria</taxon>
        <taxon>Bacillati</taxon>
        <taxon>Actinomycetota</taxon>
        <taxon>Actinomycetes</taxon>
        <taxon>Kitasatosporales</taxon>
        <taxon>Streptomycetaceae</taxon>
        <taxon>Streptomyces</taxon>
    </lineage>
</organism>
<feature type="region of interest" description="Disordered" evidence="1">
    <location>
        <begin position="91"/>
        <end position="117"/>
    </location>
</feature>
<sequence length="117" mass="11702">MSKRCGLRRSGSVALALAGAAAAALPLVAAPSAAADEAAPRAKAQVLSCTTDSDGWTGRADCTNNTGSVVAFRVVVVCGWWPDQYGAWRTLDPGRSGTSSATCGGGTGVGSVSWQEG</sequence>
<dbReference type="GeneID" id="91567698"/>
<feature type="chain" id="PRO_5045284821" evidence="2">
    <location>
        <begin position="30"/>
        <end position="117"/>
    </location>
</feature>
<name>A0ABS4XXX1_9ACTN</name>
<gene>
    <name evidence="3" type="ORF">JO379_000825</name>
</gene>
<dbReference type="RefSeq" id="WP_209513927.1">
    <property type="nucleotide sequence ID" value="NZ_JAGIOH010000001.1"/>
</dbReference>
<feature type="signal peptide" evidence="2">
    <location>
        <begin position="1"/>
        <end position="29"/>
    </location>
</feature>
<accession>A0ABS4XXX1</accession>
<dbReference type="EMBL" id="JAGIOH010000001">
    <property type="protein sequence ID" value="MBP2401356.1"/>
    <property type="molecule type" value="Genomic_DNA"/>
</dbReference>
<evidence type="ECO:0000256" key="1">
    <source>
        <dbReference type="SAM" id="MobiDB-lite"/>
    </source>
</evidence>
<reference evidence="3 4" key="1">
    <citation type="submission" date="2021-03" db="EMBL/GenBank/DDBJ databases">
        <title>Sequencing the genomes of 1000 actinobacteria strains.</title>
        <authorList>
            <person name="Klenk H.-P."/>
        </authorList>
    </citation>
    <scope>NUCLEOTIDE SEQUENCE [LARGE SCALE GENOMIC DNA]</scope>
    <source>
        <strain evidence="3 4">DSM 41480</strain>
    </source>
</reference>
<evidence type="ECO:0000313" key="4">
    <source>
        <dbReference type="Proteomes" id="UP001519291"/>
    </source>
</evidence>
<dbReference type="InterPro" id="IPR006311">
    <property type="entry name" value="TAT_signal"/>
</dbReference>